<evidence type="ECO:0000313" key="1">
    <source>
        <dbReference type="EMBL" id="MFD0622146.1"/>
    </source>
</evidence>
<evidence type="ECO:0000313" key="2">
    <source>
        <dbReference type="Proteomes" id="UP001596915"/>
    </source>
</evidence>
<accession>A0ABW2WNH5</accession>
<dbReference type="EMBL" id="JBHTGL010000005">
    <property type="protein sequence ID" value="MFD0622146.1"/>
    <property type="molecule type" value="Genomic_DNA"/>
</dbReference>
<sequence length="504" mass="54561">MTSISREAVLGCWLGKAIGGTLGQPFEGLDGPLDATFYEPVPTEMVPNDDLDLQVVWACVLAEQAEPSVTSSALAAAWTTHVEFPFNEYGVAKRNLREGILPPFSGSFDNWFTKGEGAAIRSEIWACLAPSDPATAAEYAYRDACVDHAGDGVFAPMFLAALQSRAFSSGTVGDLLDAGLSVIPCDSGIAQVVIATRTWFEEFPDWRVVRSRILGRFESQDFTDVLMNTGFVVLGLLAGHGDFAESILITSNCGKDTDSSAASVGATLGILSPASIPREWLAPIGSDLVLSPGIVNLNAPATIEEFTDLVLGLRERVTFVPREAEHNWDPRSKAVRVTRSWSTRAGELGALNDWFMPASHAPAPELAGESTSVELEGTWSQLAAEGFENDLMLLRYPLDARGVQNVRVMVASNLLVRVWLDGNWLFGRDGGAMFPAPHMPRMNTFADVELSEGPHELTVVLHRPEVGHVGEWVVAIADSRTKEWIPDALRVPSQKSAAWRCHVG</sequence>
<proteinExistence type="predicted"/>
<organism evidence="1 2">
    <name type="scientific">Streptomyces sanglieri</name>
    <dbReference type="NCBI Taxonomy" id="193460"/>
    <lineage>
        <taxon>Bacteria</taxon>
        <taxon>Bacillati</taxon>
        <taxon>Actinomycetota</taxon>
        <taxon>Actinomycetes</taxon>
        <taxon>Kitasatosporales</taxon>
        <taxon>Streptomycetaceae</taxon>
        <taxon>Streptomyces</taxon>
    </lineage>
</organism>
<dbReference type="SUPFAM" id="SSF101478">
    <property type="entry name" value="ADP-ribosylglycohydrolase"/>
    <property type="match status" value="1"/>
</dbReference>
<dbReference type="InterPro" id="IPR005502">
    <property type="entry name" value="Ribosyl_crysJ1"/>
</dbReference>
<gene>
    <name evidence="1" type="ORF">ACFQ2K_04295</name>
</gene>
<dbReference type="Pfam" id="PF03747">
    <property type="entry name" value="ADP_ribosyl_GH"/>
    <property type="match status" value="1"/>
</dbReference>
<keyword evidence="2" id="KW-1185">Reference proteome</keyword>
<reference evidence="2" key="1">
    <citation type="journal article" date="2019" name="Int. J. Syst. Evol. Microbiol.">
        <title>The Global Catalogue of Microorganisms (GCM) 10K type strain sequencing project: providing services to taxonomists for standard genome sequencing and annotation.</title>
        <authorList>
            <consortium name="The Broad Institute Genomics Platform"/>
            <consortium name="The Broad Institute Genome Sequencing Center for Infectious Disease"/>
            <person name="Wu L."/>
            <person name="Ma J."/>
        </authorList>
    </citation>
    <scope>NUCLEOTIDE SEQUENCE [LARGE SCALE GENOMIC DNA]</scope>
    <source>
        <strain evidence="2">JCM 12607</strain>
    </source>
</reference>
<dbReference type="Gene3D" id="1.10.4080.10">
    <property type="entry name" value="ADP-ribosylation/Crystallin J1"/>
    <property type="match status" value="1"/>
</dbReference>
<comment type="caution">
    <text evidence="1">The sequence shown here is derived from an EMBL/GenBank/DDBJ whole genome shotgun (WGS) entry which is preliminary data.</text>
</comment>
<dbReference type="Proteomes" id="UP001596915">
    <property type="component" value="Unassembled WGS sequence"/>
</dbReference>
<name>A0ABW2WNH5_9ACTN</name>
<protein>
    <submittedName>
        <fullName evidence="1">ADP-ribosylglycohydrolase family protein</fullName>
    </submittedName>
</protein>
<dbReference type="InterPro" id="IPR036705">
    <property type="entry name" value="Ribosyl_crysJ1_sf"/>
</dbReference>